<comment type="caution">
    <text evidence="1">The sequence shown here is derived from an EMBL/GenBank/DDBJ whole genome shotgun (WGS) entry which is preliminary data.</text>
</comment>
<dbReference type="AlphaFoldDB" id="A0A849SS59"/>
<dbReference type="Gene3D" id="2.160.10.10">
    <property type="entry name" value="Hexapeptide repeat proteins"/>
    <property type="match status" value="1"/>
</dbReference>
<dbReference type="InterPro" id="IPR050179">
    <property type="entry name" value="Trans_hexapeptide_repeat"/>
</dbReference>
<reference evidence="1 2" key="1">
    <citation type="submission" date="2020-04" db="EMBL/GenBank/DDBJ databases">
        <title>Metagenomic profiling of ammonia- and methane-oxidizing microorganisms in a Dutch drinking water treatment plant.</title>
        <authorList>
            <person name="Poghosyan L."/>
            <person name="Leucker S."/>
        </authorList>
    </citation>
    <scope>NUCLEOTIDE SEQUENCE [LARGE SCALE GENOMIC DNA]</scope>
    <source>
        <strain evidence="1">S-RSF-IL-03</strain>
    </source>
</reference>
<evidence type="ECO:0000313" key="1">
    <source>
        <dbReference type="EMBL" id="NOT34210.1"/>
    </source>
</evidence>
<dbReference type="EMBL" id="JABFRW010000100">
    <property type="protein sequence ID" value="NOT34210.1"/>
    <property type="molecule type" value="Genomic_DNA"/>
</dbReference>
<sequence>MIYLELLRIFIRRKLFMLMPMSVRLRWLREDGVKIGSNCIVHTPYFSVEPYLIELGDRVLVSAGTEFITHDAAGHLFPEVQDFGLYGRIVVGSNTFFGIKCLVLPGARIGANCVIGSGAVVRGVIPEGSVVMGNPAEVVMKTEMLKALMLHSKGRMATAHLSIKEKREALCKHFGIA</sequence>
<name>A0A849SS59_UNCEI</name>
<dbReference type="InterPro" id="IPR011004">
    <property type="entry name" value="Trimer_LpxA-like_sf"/>
</dbReference>
<organism evidence="1 2">
    <name type="scientific">Eiseniibacteriota bacterium</name>
    <dbReference type="NCBI Taxonomy" id="2212470"/>
    <lineage>
        <taxon>Bacteria</taxon>
        <taxon>Candidatus Eiseniibacteriota</taxon>
    </lineage>
</organism>
<dbReference type="Pfam" id="PF00132">
    <property type="entry name" value="Hexapep"/>
    <property type="match status" value="1"/>
</dbReference>
<dbReference type="SUPFAM" id="SSF51161">
    <property type="entry name" value="Trimeric LpxA-like enzymes"/>
    <property type="match status" value="1"/>
</dbReference>
<dbReference type="PANTHER" id="PTHR43300">
    <property type="entry name" value="ACETYLTRANSFERASE"/>
    <property type="match status" value="1"/>
</dbReference>
<dbReference type="CDD" id="cd04647">
    <property type="entry name" value="LbH_MAT_like"/>
    <property type="match status" value="1"/>
</dbReference>
<dbReference type="Proteomes" id="UP000580839">
    <property type="component" value="Unassembled WGS sequence"/>
</dbReference>
<protein>
    <submittedName>
        <fullName evidence="1">Acyltransferase</fullName>
    </submittedName>
</protein>
<accession>A0A849SS59</accession>
<keyword evidence="1" id="KW-0012">Acyltransferase</keyword>
<dbReference type="PANTHER" id="PTHR43300:SF11">
    <property type="entry name" value="ACETYLTRANSFERASE RV3034C-RELATED"/>
    <property type="match status" value="1"/>
</dbReference>
<dbReference type="GO" id="GO:0016746">
    <property type="term" value="F:acyltransferase activity"/>
    <property type="evidence" value="ECO:0007669"/>
    <property type="project" value="UniProtKB-KW"/>
</dbReference>
<keyword evidence="1" id="KW-0808">Transferase</keyword>
<evidence type="ECO:0000313" key="2">
    <source>
        <dbReference type="Proteomes" id="UP000580839"/>
    </source>
</evidence>
<dbReference type="InterPro" id="IPR001451">
    <property type="entry name" value="Hexapep"/>
</dbReference>
<gene>
    <name evidence="1" type="ORF">HOP12_08590</name>
</gene>
<proteinExistence type="predicted"/>